<evidence type="ECO:0000256" key="4">
    <source>
        <dbReference type="ARBA" id="ARBA00022519"/>
    </source>
</evidence>
<dbReference type="GO" id="GO:0016887">
    <property type="term" value="F:ATP hydrolysis activity"/>
    <property type="evidence" value="ECO:0007669"/>
    <property type="project" value="InterPro"/>
</dbReference>
<dbReference type="GO" id="GO:0005524">
    <property type="term" value="F:ATP binding"/>
    <property type="evidence" value="ECO:0007669"/>
    <property type="project" value="UniProtKB-KW"/>
</dbReference>
<dbReference type="Gene3D" id="3.40.50.300">
    <property type="entry name" value="P-loop containing nucleotide triphosphate hydrolases"/>
    <property type="match status" value="1"/>
</dbReference>
<evidence type="ECO:0000256" key="1">
    <source>
        <dbReference type="ARBA" id="ARBA00005417"/>
    </source>
</evidence>
<keyword evidence="4" id="KW-0472">Membrane</keyword>
<protein>
    <submittedName>
        <fullName evidence="8">ABC transporter ATP-binding protein</fullName>
    </submittedName>
</protein>
<evidence type="ECO:0000256" key="6">
    <source>
        <dbReference type="ARBA" id="ARBA00022840"/>
    </source>
</evidence>
<dbReference type="CDD" id="cd03293">
    <property type="entry name" value="ABC_NrtD_SsuB_transporters"/>
    <property type="match status" value="1"/>
</dbReference>
<dbReference type="OrthoDB" id="9783039at2"/>
<keyword evidence="6 8" id="KW-0067">ATP-binding</keyword>
<evidence type="ECO:0000256" key="3">
    <source>
        <dbReference type="ARBA" id="ARBA00022475"/>
    </source>
</evidence>
<dbReference type="PANTHER" id="PTHR42788">
    <property type="entry name" value="TAURINE IMPORT ATP-BINDING PROTEIN-RELATED"/>
    <property type="match status" value="1"/>
</dbReference>
<name>A0A4P7D0C9_9BURK</name>
<dbReference type="SUPFAM" id="SSF52540">
    <property type="entry name" value="P-loop containing nucleoside triphosphate hydrolases"/>
    <property type="match status" value="1"/>
</dbReference>
<gene>
    <name evidence="8" type="ORF">E1956_21885</name>
</gene>
<evidence type="ECO:0000259" key="7">
    <source>
        <dbReference type="PROSITE" id="PS50893"/>
    </source>
</evidence>
<keyword evidence="4" id="KW-0997">Cell inner membrane</keyword>
<dbReference type="AlphaFoldDB" id="A0A4P7D0C9"/>
<dbReference type="InterPro" id="IPR017871">
    <property type="entry name" value="ABC_transporter-like_CS"/>
</dbReference>
<evidence type="ECO:0000313" key="8">
    <source>
        <dbReference type="EMBL" id="QBQ99793.1"/>
    </source>
</evidence>
<accession>A0A4P7D0C9</accession>
<dbReference type="PROSITE" id="PS50893">
    <property type="entry name" value="ABC_TRANSPORTER_2"/>
    <property type="match status" value="1"/>
</dbReference>
<dbReference type="EMBL" id="CP038149">
    <property type="protein sequence ID" value="QBQ99793.1"/>
    <property type="molecule type" value="Genomic_DNA"/>
</dbReference>
<dbReference type="PANTHER" id="PTHR42788:SF13">
    <property type="entry name" value="ALIPHATIC SULFONATES IMPORT ATP-BINDING PROTEIN SSUB"/>
    <property type="match status" value="1"/>
</dbReference>
<evidence type="ECO:0000256" key="2">
    <source>
        <dbReference type="ARBA" id="ARBA00022448"/>
    </source>
</evidence>
<keyword evidence="9" id="KW-1185">Reference proteome</keyword>
<comment type="similarity">
    <text evidence="1">Belongs to the ABC transporter superfamily.</text>
</comment>
<feature type="domain" description="ABC transporter" evidence="7">
    <location>
        <begin position="27"/>
        <end position="262"/>
    </location>
</feature>
<proteinExistence type="inferred from homology"/>
<organism evidence="8 9">
    <name type="scientific">Paraburkholderia pallida</name>
    <dbReference type="NCBI Taxonomy" id="2547399"/>
    <lineage>
        <taxon>Bacteria</taxon>
        <taxon>Pseudomonadati</taxon>
        <taxon>Pseudomonadota</taxon>
        <taxon>Betaproteobacteria</taxon>
        <taxon>Burkholderiales</taxon>
        <taxon>Burkholderiaceae</taxon>
        <taxon>Paraburkholderia</taxon>
    </lineage>
</organism>
<dbReference type="PROSITE" id="PS00211">
    <property type="entry name" value="ABC_TRANSPORTER_1"/>
    <property type="match status" value="1"/>
</dbReference>
<dbReference type="KEGG" id="ppai:E1956_21885"/>
<dbReference type="SMART" id="SM00382">
    <property type="entry name" value="AAA"/>
    <property type="match status" value="1"/>
</dbReference>
<sequence length="283" mass="31256">MLWFSRLETNSEALASGSEGRQVEYAIEFRHVTRRFPAKHGKTTMTAVNDVSLAIRTGEVVSLIGPSGCGKSTLLNMGAGLYAPSEGEVFVAGRRVSGPSQQVAFMLQKDLLMAWRTIAQNVELGMQIRGVPASMRLTRAFDLLERCHLKGFEAHYPHQLSGGMRQRAALARTLAVEPDVLLMDEPFSALDAQTKMVLQQDLAQMLAAEGKTALLITHDLAEAIALSDRVFVMSERPGTIIEEIVVDLPMRNNPLERRKLAAMNDYVARLMELLKVGREEHIG</sequence>
<keyword evidence="2" id="KW-0813">Transport</keyword>
<evidence type="ECO:0000313" key="9">
    <source>
        <dbReference type="Proteomes" id="UP000295727"/>
    </source>
</evidence>
<dbReference type="Proteomes" id="UP000295727">
    <property type="component" value="Chromosome 2"/>
</dbReference>
<evidence type="ECO:0000256" key="5">
    <source>
        <dbReference type="ARBA" id="ARBA00022741"/>
    </source>
</evidence>
<dbReference type="InterPro" id="IPR003439">
    <property type="entry name" value="ABC_transporter-like_ATP-bd"/>
</dbReference>
<dbReference type="Pfam" id="PF00005">
    <property type="entry name" value="ABC_tran"/>
    <property type="match status" value="1"/>
</dbReference>
<keyword evidence="5" id="KW-0547">Nucleotide-binding</keyword>
<dbReference type="InterPro" id="IPR003593">
    <property type="entry name" value="AAA+_ATPase"/>
</dbReference>
<reference evidence="8 9" key="1">
    <citation type="submission" date="2019-03" db="EMBL/GenBank/DDBJ databases">
        <title>Paraburkholderia sp. 7MH5, isolated from subtropical forest soil.</title>
        <authorList>
            <person name="Gao Z.-H."/>
            <person name="Qiu L.-H."/>
        </authorList>
    </citation>
    <scope>NUCLEOTIDE SEQUENCE [LARGE SCALE GENOMIC DNA]</scope>
    <source>
        <strain evidence="8 9">7MH5</strain>
    </source>
</reference>
<keyword evidence="3" id="KW-1003">Cell membrane</keyword>
<dbReference type="InterPro" id="IPR050166">
    <property type="entry name" value="ABC_transporter_ATP-bind"/>
</dbReference>
<dbReference type="InterPro" id="IPR027417">
    <property type="entry name" value="P-loop_NTPase"/>
</dbReference>